<evidence type="ECO:0000313" key="1">
    <source>
        <dbReference type="Proteomes" id="UP000095287"/>
    </source>
</evidence>
<accession>A0A1I8A507</accession>
<dbReference type="AlphaFoldDB" id="A0A1I8A507"/>
<sequence length="251" mass="29410">MDRVPLRFIEEVLFCVERRPYWTREIPKYPSIWGRVAEREGIRNTAKIHVHFSRNNEAIFSVLSTSTGEETPVALEDLQQFVLEIIEIDEAMIIEGMHLDANIDDFSGVPLVERFCLTPSRVTEIRLDKRLPLPIELLTRSIEQGTLRRLECEFSVHVTEELFQVLLRFVASERFQRLSFYRSSGPVSNETFLRGAIDVFLSRKRRQIFKIHVPELYHNVCKRLTEGDTWENVEVHFLPTRNLLRIASNVL</sequence>
<dbReference type="Proteomes" id="UP000095287">
    <property type="component" value="Unplaced"/>
</dbReference>
<name>A0A1I8A507_9BILA</name>
<keyword evidence="1" id="KW-1185">Reference proteome</keyword>
<evidence type="ECO:0000313" key="2">
    <source>
        <dbReference type="WBParaSite" id="L893_g32919.t1"/>
    </source>
</evidence>
<proteinExistence type="predicted"/>
<organism evidence="1 2">
    <name type="scientific">Steinernema glaseri</name>
    <dbReference type="NCBI Taxonomy" id="37863"/>
    <lineage>
        <taxon>Eukaryota</taxon>
        <taxon>Metazoa</taxon>
        <taxon>Ecdysozoa</taxon>
        <taxon>Nematoda</taxon>
        <taxon>Chromadorea</taxon>
        <taxon>Rhabditida</taxon>
        <taxon>Tylenchina</taxon>
        <taxon>Panagrolaimomorpha</taxon>
        <taxon>Strongyloidoidea</taxon>
        <taxon>Steinernematidae</taxon>
        <taxon>Steinernema</taxon>
    </lineage>
</organism>
<dbReference type="WBParaSite" id="L893_g32919.t1">
    <property type="protein sequence ID" value="L893_g32919.t1"/>
    <property type="gene ID" value="L893_g32919"/>
</dbReference>
<reference evidence="2" key="1">
    <citation type="submission" date="2016-11" db="UniProtKB">
        <authorList>
            <consortium name="WormBaseParasite"/>
        </authorList>
    </citation>
    <scope>IDENTIFICATION</scope>
</reference>
<protein>
    <submittedName>
        <fullName evidence="2">FTH domain-containing protein</fullName>
    </submittedName>
</protein>